<accession>A0AAJ6LF60</accession>
<keyword evidence="1" id="KW-1133">Transmembrane helix</keyword>
<feature type="transmembrane region" description="Helical" evidence="1">
    <location>
        <begin position="261"/>
        <end position="280"/>
    </location>
</feature>
<sequence>MSTTTLFSTLPGVHASLAGIFIAFFTAYAIYIFQQINSIKDEIDRLISALKPSCTFILSFGEGSVLNSYDAYLAEVKRISRSLYVDKLLSKEDLLLKLQDIFKAIKLFEAIIHHLNNELGFKPKIENFNQISYQNSYDIFEKEYWIIMYFKKQYLENIISTYKPLYELTREKIKIDIEIALNDEMHKYDAELTEEFFNEEVQRRLPFHMNQFEYDEIENLDARIQDLISFYENDYINLKKLIEKTKRIKDGSKLYETSEKVFYWLFIPVLAFGIIIPFIILSKEECLDNTIFLTSIFQFLLVFFSFIPYVGFSIWGLRKLKSQMN</sequence>
<keyword evidence="3" id="KW-1185">Reference proteome</keyword>
<feature type="transmembrane region" description="Helical" evidence="1">
    <location>
        <begin position="12"/>
        <end position="33"/>
    </location>
</feature>
<reference evidence="2 3" key="1">
    <citation type="submission" date="2023-04" db="EMBL/GenBank/DDBJ databases">
        <title>Acinetobacter johnsonii isolate AYTCM encoding NDM-1, OXA-58 and PER-1.</title>
        <authorList>
            <person name="Tian C."/>
            <person name="Wang S."/>
            <person name="Fan X."/>
            <person name="Xia D."/>
        </authorList>
    </citation>
    <scope>NUCLEOTIDE SEQUENCE [LARGE SCALE GENOMIC DNA]</scope>
    <source>
        <strain evidence="2 3">AYTCM</strain>
    </source>
</reference>
<keyword evidence="1" id="KW-0472">Membrane</keyword>
<dbReference type="Proteomes" id="UP001244586">
    <property type="component" value="Chromosome"/>
</dbReference>
<evidence type="ECO:0000256" key="1">
    <source>
        <dbReference type="SAM" id="Phobius"/>
    </source>
</evidence>
<evidence type="ECO:0000313" key="2">
    <source>
        <dbReference type="EMBL" id="WMG17661.1"/>
    </source>
</evidence>
<feature type="transmembrane region" description="Helical" evidence="1">
    <location>
        <begin position="292"/>
        <end position="317"/>
    </location>
</feature>
<organism evidence="2 3">
    <name type="scientific">Acinetobacter johnsonii</name>
    <dbReference type="NCBI Taxonomy" id="40214"/>
    <lineage>
        <taxon>Bacteria</taxon>
        <taxon>Pseudomonadati</taxon>
        <taxon>Pseudomonadota</taxon>
        <taxon>Gammaproteobacteria</taxon>
        <taxon>Moraxellales</taxon>
        <taxon>Moraxellaceae</taxon>
        <taxon>Acinetobacter</taxon>
    </lineage>
</organism>
<dbReference type="EMBL" id="CP121776">
    <property type="protein sequence ID" value="WMG17661.1"/>
    <property type="molecule type" value="Genomic_DNA"/>
</dbReference>
<evidence type="ECO:0000313" key="3">
    <source>
        <dbReference type="Proteomes" id="UP001244586"/>
    </source>
</evidence>
<proteinExistence type="predicted"/>
<name>A0AAJ6LF60_ACIJO</name>
<protein>
    <submittedName>
        <fullName evidence="2">Uncharacterized protein</fullName>
    </submittedName>
</protein>
<dbReference type="AlphaFoldDB" id="A0AAJ6LF60"/>
<keyword evidence="1" id="KW-0812">Transmembrane</keyword>
<dbReference type="RefSeq" id="WP_129556770.1">
    <property type="nucleotide sequence ID" value="NZ_CP121776.1"/>
</dbReference>
<gene>
    <name evidence="2" type="ORF">QBJ73_14965</name>
</gene>